<proteinExistence type="predicted"/>
<comment type="caution">
    <text evidence="1">The sequence shown here is derived from an EMBL/GenBank/DDBJ whole genome shotgun (WGS) entry which is preliminary data.</text>
</comment>
<accession>A0ABR8IQH6</accession>
<name>A0ABR8IQH6_APHFL</name>
<dbReference type="Proteomes" id="UP000660270">
    <property type="component" value="Unassembled WGS sequence"/>
</dbReference>
<organism evidence="1 2">
    <name type="scientific">Aphanizomenon flos-aquae FACHB-1249</name>
    <dbReference type="NCBI Taxonomy" id="2692889"/>
    <lineage>
        <taxon>Bacteria</taxon>
        <taxon>Bacillati</taxon>
        <taxon>Cyanobacteriota</taxon>
        <taxon>Cyanophyceae</taxon>
        <taxon>Nostocales</taxon>
        <taxon>Aphanizomenonaceae</taxon>
        <taxon>Aphanizomenon</taxon>
    </lineage>
</organism>
<evidence type="ECO:0000313" key="1">
    <source>
        <dbReference type="EMBL" id="MBD2685162.1"/>
    </source>
</evidence>
<dbReference type="GeneID" id="78217709"/>
<gene>
    <name evidence="1" type="ORF">H6G43_07935</name>
</gene>
<keyword evidence="2" id="KW-1185">Reference proteome</keyword>
<protein>
    <submittedName>
        <fullName evidence="1">Uncharacterized protein</fullName>
    </submittedName>
</protein>
<dbReference type="RefSeq" id="WP_190385585.1">
    <property type="nucleotide sequence ID" value="NZ_JACJTM010000013.1"/>
</dbReference>
<dbReference type="EMBL" id="JACJTM010000013">
    <property type="protein sequence ID" value="MBD2685162.1"/>
    <property type="molecule type" value="Genomic_DNA"/>
</dbReference>
<reference evidence="1 2" key="1">
    <citation type="journal article" date="2020" name="ISME J.">
        <title>Comparative genomics reveals insights into cyanobacterial evolution and habitat adaptation.</title>
        <authorList>
            <person name="Chen M.Y."/>
            <person name="Teng W.K."/>
            <person name="Zhao L."/>
            <person name="Hu C.X."/>
            <person name="Zhou Y.K."/>
            <person name="Han B.P."/>
            <person name="Song L.R."/>
            <person name="Shu W.S."/>
        </authorList>
    </citation>
    <scope>NUCLEOTIDE SEQUENCE [LARGE SCALE GENOMIC DNA]</scope>
    <source>
        <strain evidence="1 2">FACHB-1249</strain>
    </source>
</reference>
<evidence type="ECO:0000313" key="2">
    <source>
        <dbReference type="Proteomes" id="UP000660270"/>
    </source>
</evidence>
<sequence>MSQNISCQWSVVSGQLLVVSGQWSVVKFDNHNLLELCGAGILPAIIIQTKYSTA</sequence>